<sequence>MEKRANNMPCEPESDLLLYEQSDGNTAPAYSVEERSEDTASQPNTRPKTTALYVISTIATLLKAAAKDAAASLEIESQDVKNMDGTTVVGNLPDIGRLAFLDAQHGMSTIRATVSGMISEQGNIGYIIDLLENPEDARYNLKSEIGALKKMAKKCLVTATAITEKFEYWYLVILHLKKSSLTQGGEVKKNKDATVTKKTHASQDELRYQENKLALEKKIKMVQEKLDRAKRDVDRSQTEVDRLQHEPIVSEPSALEEMAKVRETIRLTPPPVKDRGLLWDIKNLLWGPSKEEEEEDEANRKAHSLRETGMQDEALRQAREQLDYQRKLAAERLESARDMENKTAAELNTIYSELNTSNYQLGEAKANLEKTKAEQFHQEFSKLKEQVEPLVDFFKSILVDIDGNVDVNLEAFLGPIVNGIKEGSNPDEIKCINLSRNSKEGRFSAIADISTAYITVSMDYIRPAINEMEMLSTMTDSEWQIKSQDFIHKCDRLMTDIDSFAQKTNANVDVNVGNYINALQRRAIEAASKYEQDELS</sequence>
<proteinExistence type="predicted"/>
<feature type="coiled-coil region" evidence="1">
    <location>
        <begin position="212"/>
        <end position="246"/>
    </location>
</feature>
<protein>
    <submittedName>
        <fullName evidence="3">Uncharacterized protein</fullName>
    </submittedName>
</protein>
<dbReference type="Proteomes" id="UP000031192">
    <property type="component" value="Unassembled WGS sequence"/>
</dbReference>
<keyword evidence="4" id="KW-1185">Reference proteome</keyword>
<evidence type="ECO:0000313" key="4">
    <source>
        <dbReference type="Proteomes" id="UP000031192"/>
    </source>
</evidence>
<feature type="region of interest" description="Disordered" evidence="2">
    <location>
        <begin position="289"/>
        <end position="311"/>
    </location>
</feature>
<comment type="caution">
    <text evidence="3">The sequence shown here is derived from an EMBL/GenBank/DDBJ whole genome shotgun (WGS) entry which is preliminary data.</text>
</comment>
<evidence type="ECO:0000256" key="2">
    <source>
        <dbReference type="SAM" id="MobiDB-lite"/>
    </source>
</evidence>
<feature type="region of interest" description="Disordered" evidence="2">
    <location>
        <begin position="1"/>
        <end position="45"/>
    </location>
</feature>
<dbReference type="HOGENOM" id="CLU_471043_0_0_1"/>
<dbReference type="PANTHER" id="PTHR33488">
    <property type="entry name" value="ZGC:162509"/>
    <property type="match status" value="1"/>
</dbReference>
<gene>
    <name evidence="3" type="ORF">MGU_09752</name>
</gene>
<dbReference type="AlphaFoldDB" id="A0A0B4GZG9"/>
<name>A0A0B4GZG9_METGA</name>
<dbReference type="PANTHER" id="PTHR33488:SF2">
    <property type="entry name" value="EARLY ENDOSOME ANTIGEN 1-LIKE"/>
    <property type="match status" value="1"/>
</dbReference>
<evidence type="ECO:0000256" key="1">
    <source>
        <dbReference type="SAM" id="Coils"/>
    </source>
</evidence>
<organism evidence="3 4">
    <name type="scientific">Metarhizium guizhouense (strain ARSEF 977)</name>
    <dbReference type="NCBI Taxonomy" id="1276136"/>
    <lineage>
        <taxon>Eukaryota</taxon>
        <taxon>Fungi</taxon>
        <taxon>Dikarya</taxon>
        <taxon>Ascomycota</taxon>
        <taxon>Pezizomycotina</taxon>
        <taxon>Sordariomycetes</taxon>
        <taxon>Hypocreomycetidae</taxon>
        <taxon>Hypocreales</taxon>
        <taxon>Clavicipitaceae</taxon>
        <taxon>Metarhizium</taxon>
    </lineage>
</organism>
<keyword evidence="1" id="KW-0175">Coiled coil</keyword>
<accession>A0A0B4GZG9</accession>
<evidence type="ECO:0000313" key="3">
    <source>
        <dbReference type="EMBL" id="KID82916.1"/>
    </source>
</evidence>
<dbReference type="EMBL" id="AZNH01000071">
    <property type="protein sequence ID" value="KID82916.1"/>
    <property type="molecule type" value="Genomic_DNA"/>
</dbReference>
<reference evidence="3 4" key="1">
    <citation type="journal article" date="2014" name="Proc. Natl. Acad. Sci. U.S.A.">
        <title>Trajectory and genomic determinants of fungal-pathogen speciation and host adaptation.</title>
        <authorList>
            <person name="Hu X."/>
            <person name="Xiao G."/>
            <person name="Zheng P."/>
            <person name="Shang Y."/>
            <person name="Su Y."/>
            <person name="Zhang X."/>
            <person name="Liu X."/>
            <person name="Zhan S."/>
            <person name="St Leger R.J."/>
            <person name="Wang C."/>
        </authorList>
    </citation>
    <scope>NUCLEOTIDE SEQUENCE [LARGE SCALE GENOMIC DNA]</scope>
    <source>
        <strain evidence="3 4">ARSEF 977</strain>
    </source>
</reference>